<keyword evidence="4 9" id="KW-1133">Transmembrane helix</keyword>
<dbReference type="SUPFAM" id="SSF48452">
    <property type="entry name" value="TPR-like"/>
    <property type="match status" value="1"/>
</dbReference>
<evidence type="ECO:0000256" key="1">
    <source>
        <dbReference type="ARBA" id="ARBA00004401"/>
    </source>
</evidence>
<evidence type="ECO:0000259" key="10">
    <source>
        <dbReference type="Pfam" id="PF09976"/>
    </source>
</evidence>
<keyword evidence="5 9" id="KW-0472">Membrane</keyword>
<protein>
    <recommendedName>
        <fullName evidence="8">Ancillary SecYEG translocon subunit</fullName>
    </recommendedName>
</protein>
<dbReference type="EMBL" id="QRBF01000001">
    <property type="protein sequence ID" value="RDS86034.1"/>
    <property type="molecule type" value="Genomic_DNA"/>
</dbReference>
<dbReference type="PANTHER" id="PTHR38035">
    <property type="entry name" value="UPF0070 PROTEIN YFGM"/>
    <property type="match status" value="1"/>
</dbReference>
<dbReference type="Proteomes" id="UP000255334">
    <property type="component" value="Unassembled WGS sequence"/>
</dbReference>
<dbReference type="PIRSF" id="PIRSF006170">
    <property type="entry name" value="YfgM"/>
    <property type="match status" value="1"/>
</dbReference>
<evidence type="ECO:0000313" key="11">
    <source>
        <dbReference type="EMBL" id="RDS86034.1"/>
    </source>
</evidence>
<dbReference type="AlphaFoldDB" id="A0A370XC73"/>
<evidence type="ECO:0000256" key="8">
    <source>
        <dbReference type="ARBA" id="ARBA00024235"/>
    </source>
</evidence>
<dbReference type="Pfam" id="PF09976">
    <property type="entry name" value="TPR_21"/>
    <property type="match status" value="1"/>
</dbReference>
<comment type="subcellular location">
    <subcellularLocation>
        <location evidence="1">Cell membrane</location>
        <topology evidence="1">Single-pass type II membrane protein</topology>
    </subcellularLocation>
</comment>
<feature type="domain" description="Ancillary SecYEG translocon subunit/Cell division coordinator CpoB TPR" evidence="10">
    <location>
        <begin position="17"/>
        <end position="209"/>
    </location>
</feature>
<dbReference type="Gene3D" id="1.25.40.10">
    <property type="entry name" value="Tetratricopeptide repeat domain"/>
    <property type="match status" value="1"/>
</dbReference>
<keyword evidence="6" id="KW-0143">Chaperone</keyword>
<dbReference type="OrthoDB" id="9789675at2"/>
<reference evidence="11 12" key="1">
    <citation type="submission" date="2018-07" db="EMBL/GenBank/DDBJ databases">
        <title>Dyella monticola sp. nov. and Dyella psychrodurans sp. nov. isolated from monsoon evergreen broad-leaved forest soil of Dinghu Mountain, China.</title>
        <authorList>
            <person name="Gao Z."/>
            <person name="Qiu L."/>
        </authorList>
    </citation>
    <scope>NUCLEOTIDE SEQUENCE [LARGE SCALE GENOMIC DNA]</scope>
    <source>
        <strain evidence="11 12">4MSK11</strain>
    </source>
</reference>
<evidence type="ECO:0000256" key="5">
    <source>
        <dbReference type="ARBA" id="ARBA00023136"/>
    </source>
</evidence>
<proteinExistence type="inferred from homology"/>
<dbReference type="InterPro" id="IPR018704">
    <property type="entry name" value="SecYEG/CpoB_TPR"/>
</dbReference>
<evidence type="ECO:0000313" key="12">
    <source>
        <dbReference type="Proteomes" id="UP000255334"/>
    </source>
</evidence>
<feature type="transmembrane region" description="Helical" evidence="9">
    <location>
        <begin position="23"/>
        <end position="40"/>
    </location>
</feature>
<dbReference type="PANTHER" id="PTHR38035:SF1">
    <property type="entry name" value="ANCILLARY SECYEG TRANSLOCON SUBUNIT"/>
    <property type="match status" value="1"/>
</dbReference>
<evidence type="ECO:0000256" key="3">
    <source>
        <dbReference type="ARBA" id="ARBA00022692"/>
    </source>
</evidence>
<dbReference type="GO" id="GO:0044877">
    <property type="term" value="F:protein-containing complex binding"/>
    <property type="evidence" value="ECO:0007669"/>
    <property type="project" value="InterPro"/>
</dbReference>
<comment type="similarity">
    <text evidence="7">Belongs to the YfgM family.</text>
</comment>
<dbReference type="InterPro" id="IPR011990">
    <property type="entry name" value="TPR-like_helical_dom_sf"/>
</dbReference>
<dbReference type="RefSeq" id="WP_115476285.1">
    <property type="nucleotide sequence ID" value="NZ_QRBF01000001.1"/>
</dbReference>
<dbReference type="GO" id="GO:0005886">
    <property type="term" value="C:plasma membrane"/>
    <property type="evidence" value="ECO:0007669"/>
    <property type="project" value="UniProtKB-SubCell"/>
</dbReference>
<keyword evidence="2" id="KW-1003">Cell membrane</keyword>
<keyword evidence="3 9" id="KW-0812">Transmembrane</keyword>
<name>A0A370XC73_9GAMM</name>
<comment type="caution">
    <text evidence="11">The sequence shown here is derived from an EMBL/GenBank/DDBJ whole genome shotgun (WGS) entry which is preliminary data.</text>
</comment>
<keyword evidence="12" id="KW-1185">Reference proteome</keyword>
<evidence type="ECO:0000256" key="2">
    <source>
        <dbReference type="ARBA" id="ARBA00022475"/>
    </source>
</evidence>
<evidence type="ECO:0000256" key="9">
    <source>
        <dbReference type="SAM" id="Phobius"/>
    </source>
</evidence>
<evidence type="ECO:0000256" key="6">
    <source>
        <dbReference type="ARBA" id="ARBA00023186"/>
    </source>
</evidence>
<sequence length="216" mass="23563">MAFDAYDDYEQSERVQKWLKQNGLSIVVGVVIGLIGIFGVQQWRNHKAAHQAAASELYQELQPLLDTGNTNGVDVIMQHLMSDYADTPYAMFAVSDRARRQVEAKQFDKAVESLDWAEQHASSPALKALVDLRIARIQLAQGHAQDALSVLDRIPAGSYAVVGQELRGDALVKLGRRDEALKAYQAAVKAMGPQASASNEVQMKIDDLATAGKQGA</sequence>
<evidence type="ECO:0000256" key="7">
    <source>
        <dbReference type="ARBA" id="ARBA00024197"/>
    </source>
</evidence>
<accession>A0A370XC73</accession>
<organism evidence="11 12">
    <name type="scientific">Dyella psychrodurans</name>
    <dbReference type="NCBI Taxonomy" id="1927960"/>
    <lineage>
        <taxon>Bacteria</taxon>
        <taxon>Pseudomonadati</taxon>
        <taxon>Pseudomonadota</taxon>
        <taxon>Gammaproteobacteria</taxon>
        <taxon>Lysobacterales</taxon>
        <taxon>Rhodanobacteraceae</taxon>
        <taxon>Dyella</taxon>
    </lineage>
</organism>
<gene>
    <name evidence="11" type="ORF">DWU99_01820</name>
</gene>
<dbReference type="InterPro" id="IPR026039">
    <property type="entry name" value="YfgM"/>
</dbReference>
<evidence type="ECO:0000256" key="4">
    <source>
        <dbReference type="ARBA" id="ARBA00022989"/>
    </source>
</evidence>